<dbReference type="PROSITE" id="PS50927">
    <property type="entry name" value="BULB_LECTIN"/>
    <property type="match status" value="1"/>
</dbReference>
<feature type="chain" id="PRO_5015417769" evidence="7">
    <location>
        <begin position="33"/>
        <end position="507"/>
    </location>
</feature>
<organism evidence="9 10">
    <name type="scientific">Umezawaea tangerina</name>
    <dbReference type="NCBI Taxonomy" id="84725"/>
    <lineage>
        <taxon>Bacteria</taxon>
        <taxon>Bacillati</taxon>
        <taxon>Actinomycetota</taxon>
        <taxon>Actinomycetes</taxon>
        <taxon>Pseudonocardiales</taxon>
        <taxon>Pseudonocardiaceae</taxon>
        <taxon>Umezawaea</taxon>
    </lineage>
</organism>
<dbReference type="Proteomes" id="UP000239494">
    <property type="component" value="Unassembled WGS sequence"/>
</dbReference>
<dbReference type="Gene3D" id="2.90.10.10">
    <property type="entry name" value="Bulb-type lectin domain"/>
    <property type="match status" value="2"/>
</dbReference>
<dbReference type="CDD" id="cd00028">
    <property type="entry name" value="B_lectin"/>
    <property type="match status" value="1"/>
</dbReference>
<dbReference type="SMART" id="SM00108">
    <property type="entry name" value="B_lectin"/>
    <property type="match status" value="1"/>
</dbReference>
<feature type="active site" description="Charge relay system" evidence="5">
    <location>
        <position position="337"/>
    </location>
</feature>
<dbReference type="InterPro" id="IPR022398">
    <property type="entry name" value="Peptidase_S8_His-AS"/>
</dbReference>
<dbReference type="PANTHER" id="PTHR43806:SF11">
    <property type="entry name" value="CEREVISIN-RELATED"/>
    <property type="match status" value="1"/>
</dbReference>
<evidence type="ECO:0000256" key="3">
    <source>
        <dbReference type="ARBA" id="ARBA00022801"/>
    </source>
</evidence>
<dbReference type="InterPro" id="IPR000209">
    <property type="entry name" value="Peptidase_S8/S53_dom"/>
</dbReference>
<gene>
    <name evidence="9" type="ORF">CLV43_10443</name>
</gene>
<dbReference type="PROSITE" id="PS51892">
    <property type="entry name" value="SUBTILASE"/>
    <property type="match status" value="1"/>
</dbReference>
<sequence>MPGFRAPWRLRLSGLTVAAMAIAVATALPAAAEGKIVDAGGPDAVPDSYIVVYKQDAVTTQTDSLAAKANAKVEHRYTAALKGFAGTMTEVGAKKLAAEPSVDYVAQNHVVTKQGDQPNPPSWGLDRIDQRRLPLDSNYHYESTAANVNAYVIDTGIRTTHVDFGGRATFDFNAVDTDNSDCNGHGTHVAGTIGGTQYGVAKSVRLHAVKVLDCGGNGTIAGVAAGVDWVTANKVKPAVANMSLGGGANAVLDTAVRNSIASGVTYAIASGNFTDNACNYSPARVAEAITVNASTIVDTKADFSNFGSCTDLFAPGQDITSAWGTGDTATNTISGTSMATPHVAGAAALYLADNPNATPKQVRDRLVGVAAYNRIADPGANTENLLLFSGIVVAPVPAQDLLLNGETLQANQTRTSANGGYVLVMQGDGNLVLYTSNGVAQWATNSTTTGAVAASLRNGNLVLTNAAGTVVWSSGTQETTADRLVVQNDGNLVLYGPNGKVFWHRFQ</sequence>
<dbReference type="Gene3D" id="3.30.70.80">
    <property type="entry name" value="Peptidase S8 propeptide/proteinase inhibitor I9"/>
    <property type="match status" value="1"/>
</dbReference>
<evidence type="ECO:0000256" key="2">
    <source>
        <dbReference type="ARBA" id="ARBA00022670"/>
    </source>
</evidence>
<evidence type="ECO:0000256" key="5">
    <source>
        <dbReference type="PROSITE-ProRule" id="PRU01240"/>
    </source>
</evidence>
<dbReference type="FunFam" id="3.40.50.200:FF:000014">
    <property type="entry name" value="Proteinase K"/>
    <property type="match status" value="1"/>
</dbReference>
<feature type="domain" description="Bulb-type lectin" evidence="8">
    <location>
        <begin position="399"/>
        <end position="507"/>
    </location>
</feature>
<evidence type="ECO:0000256" key="6">
    <source>
        <dbReference type="RuleBase" id="RU003355"/>
    </source>
</evidence>
<feature type="active site" description="Charge relay system" evidence="5">
    <location>
        <position position="185"/>
    </location>
</feature>
<dbReference type="InterPro" id="IPR034193">
    <property type="entry name" value="PCSK9_ProteinaseK-like"/>
</dbReference>
<evidence type="ECO:0000313" key="9">
    <source>
        <dbReference type="EMBL" id="PRY42213.1"/>
    </source>
</evidence>
<dbReference type="InterPro" id="IPR023827">
    <property type="entry name" value="Peptidase_S8_Asp-AS"/>
</dbReference>
<evidence type="ECO:0000256" key="4">
    <source>
        <dbReference type="ARBA" id="ARBA00022825"/>
    </source>
</evidence>
<dbReference type="EMBL" id="PVTF01000004">
    <property type="protein sequence ID" value="PRY42213.1"/>
    <property type="molecule type" value="Genomic_DNA"/>
</dbReference>
<accession>A0A2T0T967</accession>
<proteinExistence type="inferred from homology"/>
<feature type="signal peptide" evidence="7">
    <location>
        <begin position="1"/>
        <end position="32"/>
    </location>
</feature>
<dbReference type="Gene3D" id="3.40.50.200">
    <property type="entry name" value="Peptidase S8/S53 domain"/>
    <property type="match status" value="1"/>
</dbReference>
<dbReference type="PROSITE" id="PS00136">
    <property type="entry name" value="SUBTILASE_ASP"/>
    <property type="match status" value="1"/>
</dbReference>
<reference evidence="9 10" key="1">
    <citation type="submission" date="2018-03" db="EMBL/GenBank/DDBJ databases">
        <title>Genomic Encyclopedia of Archaeal and Bacterial Type Strains, Phase II (KMG-II): from individual species to whole genera.</title>
        <authorList>
            <person name="Goeker M."/>
        </authorList>
    </citation>
    <scope>NUCLEOTIDE SEQUENCE [LARGE SCALE GENOMIC DNA]</scope>
    <source>
        <strain evidence="9 10">DSM 44720</strain>
    </source>
</reference>
<dbReference type="InterPro" id="IPR036852">
    <property type="entry name" value="Peptidase_S8/S53_dom_sf"/>
</dbReference>
<dbReference type="InterPro" id="IPR001480">
    <property type="entry name" value="Bulb-type_lectin_dom"/>
</dbReference>
<dbReference type="PRINTS" id="PR00723">
    <property type="entry name" value="SUBTILISIN"/>
</dbReference>
<keyword evidence="3 5" id="KW-0378">Hydrolase</keyword>
<dbReference type="GO" id="GO:0005615">
    <property type="term" value="C:extracellular space"/>
    <property type="evidence" value="ECO:0007669"/>
    <property type="project" value="TreeGrafter"/>
</dbReference>
<dbReference type="AlphaFoldDB" id="A0A2T0T967"/>
<keyword evidence="7" id="KW-0732">Signal</keyword>
<dbReference type="InterPro" id="IPR037045">
    <property type="entry name" value="S8pro/Inhibitor_I9_sf"/>
</dbReference>
<dbReference type="InterPro" id="IPR036426">
    <property type="entry name" value="Bulb-type_lectin_dom_sf"/>
</dbReference>
<comment type="similarity">
    <text evidence="1 5 6">Belongs to the peptidase S8 family.</text>
</comment>
<keyword evidence="2 5" id="KW-0645">Protease</keyword>
<evidence type="ECO:0000256" key="7">
    <source>
        <dbReference type="SAM" id="SignalP"/>
    </source>
</evidence>
<comment type="caution">
    <text evidence="9">The sequence shown here is derived from an EMBL/GenBank/DDBJ whole genome shotgun (WGS) entry which is preliminary data.</text>
</comment>
<dbReference type="InterPro" id="IPR050131">
    <property type="entry name" value="Peptidase_S8_subtilisin-like"/>
</dbReference>
<dbReference type="CDD" id="cd04077">
    <property type="entry name" value="Peptidases_S8_PCSK9_ProteinaseK_like"/>
    <property type="match status" value="1"/>
</dbReference>
<dbReference type="PANTHER" id="PTHR43806">
    <property type="entry name" value="PEPTIDASE S8"/>
    <property type="match status" value="1"/>
</dbReference>
<evidence type="ECO:0000259" key="8">
    <source>
        <dbReference type="PROSITE" id="PS50927"/>
    </source>
</evidence>
<dbReference type="PROSITE" id="PS00138">
    <property type="entry name" value="SUBTILASE_SER"/>
    <property type="match status" value="1"/>
</dbReference>
<dbReference type="GO" id="GO:0004252">
    <property type="term" value="F:serine-type endopeptidase activity"/>
    <property type="evidence" value="ECO:0007669"/>
    <property type="project" value="UniProtKB-UniRule"/>
</dbReference>
<dbReference type="Pfam" id="PF05922">
    <property type="entry name" value="Inhibitor_I9"/>
    <property type="match status" value="1"/>
</dbReference>
<dbReference type="GO" id="GO:0006508">
    <property type="term" value="P:proteolysis"/>
    <property type="evidence" value="ECO:0007669"/>
    <property type="project" value="UniProtKB-KW"/>
</dbReference>
<protein>
    <submittedName>
        <fullName evidence="9">Peptidase inhibitor I9</fullName>
    </submittedName>
</protein>
<dbReference type="InterPro" id="IPR023828">
    <property type="entry name" value="Peptidase_S8_Ser-AS"/>
</dbReference>
<dbReference type="OrthoDB" id="9798386at2"/>
<dbReference type="SUPFAM" id="SSF52743">
    <property type="entry name" value="Subtilisin-like"/>
    <property type="match status" value="1"/>
</dbReference>
<feature type="active site" description="Charge relay system" evidence="5">
    <location>
        <position position="154"/>
    </location>
</feature>
<dbReference type="InterPro" id="IPR010259">
    <property type="entry name" value="S8pro/Inhibitor_I9"/>
</dbReference>
<dbReference type="SUPFAM" id="SSF54897">
    <property type="entry name" value="Protease propeptides/inhibitors"/>
    <property type="match status" value="1"/>
</dbReference>
<dbReference type="InterPro" id="IPR015500">
    <property type="entry name" value="Peptidase_S8_subtilisin-rel"/>
</dbReference>
<dbReference type="PROSITE" id="PS00137">
    <property type="entry name" value="SUBTILASE_HIS"/>
    <property type="match status" value="1"/>
</dbReference>
<keyword evidence="4 5" id="KW-0720">Serine protease</keyword>
<dbReference type="SUPFAM" id="SSF51110">
    <property type="entry name" value="alpha-D-mannose-specific plant lectins"/>
    <property type="match status" value="1"/>
</dbReference>
<keyword evidence="10" id="KW-1185">Reference proteome</keyword>
<evidence type="ECO:0000313" key="10">
    <source>
        <dbReference type="Proteomes" id="UP000239494"/>
    </source>
</evidence>
<evidence type="ECO:0000256" key="1">
    <source>
        <dbReference type="ARBA" id="ARBA00011073"/>
    </source>
</evidence>
<dbReference type="Pfam" id="PF00082">
    <property type="entry name" value="Peptidase_S8"/>
    <property type="match status" value="1"/>
</dbReference>
<name>A0A2T0T967_9PSEU</name>